<feature type="compositionally biased region" description="Basic and acidic residues" evidence="1">
    <location>
        <begin position="85"/>
        <end position="94"/>
    </location>
</feature>
<sequence>MPTIFETLVRRKTATMALQLLVCFCLLFSVTLGTTTPKILDPDLVFREDFESGNLDQWDIQACPNGVTIVTDVARNGTHSAKFTVSDDDKHDKCSQVPTDSPRAQLVSNQ</sequence>
<dbReference type="GO" id="GO:0016829">
    <property type="term" value="F:lyase activity"/>
    <property type="evidence" value="ECO:0007669"/>
    <property type="project" value="UniProtKB-KW"/>
</dbReference>
<feature type="region of interest" description="Disordered" evidence="1">
    <location>
        <begin position="82"/>
        <end position="110"/>
    </location>
</feature>
<dbReference type="AlphaFoldDB" id="A0A179FG56"/>
<keyword evidence="2" id="KW-0456">Lyase</keyword>
<name>A0A179FG56_METCM</name>
<dbReference type="EMBL" id="LSBJ02000005">
    <property type="protein sequence ID" value="OAQ64328.1"/>
    <property type="molecule type" value="Genomic_DNA"/>
</dbReference>
<gene>
    <name evidence="2" type="ORF">VFPPC_13877</name>
</gene>
<accession>A0A179FG56</accession>
<protein>
    <submittedName>
        <fullName evidence="2">Polysaccharide lyase domain-containing protein</fullName>
    </submittedName>
</protein>
<comment type="caution">
    <text evidence="2">The sequence shown here is derived from an EMBL/GenBank/DDBJ whole genome shotgun (WGS) entry which is preliminary data.</text>
</comment>
<evidence type="ECO:0000313" key="2">
    <source>
        <dbReference type="EMBL" id="OAQ64328.1"/>
    </source>
</evidence>
<reference evidence="2 3" key="1">
    <citation type="journal article" date="2016" name="PLoS Pathog.">
        <title>Biosynthesis of antibiotic leucinostatins in bio-control fungus Purpureocillium lilacinum and their inhibition on phytophthora revealed by genome mining.</title>
        <authorList>
            <person name="Wang G."/>
            <person name="Liu Z."/>
            <person name="Lin R."/>
            <person name="Li E."/>
            <person name="Mao Z."/>
            <person name="Ling J."/>
            <person name="Yang Y."/>
            <person name="Yin W.B."/>
            <person name="Xie B."/>
        </authorList>
    </citation>
    <scope>NUCLEOTIDE SEQUENCE [LARGE SCALE GENOMIC DNA]</scope>
    <source>
        <strain evidence="2">170</strain>
    </source>
</reference>
<dbReference type="Proteomes" id="UP000078397">
    <property type="component" value="Unassembled WGS sequence"/>
</dbReference>
<dbReference type="GeneID" id="28855643"/>
<dbReference type="Gene3D" id="2.60.120.260">
    <property type="entry name" value="Galactose-binding domain-like"/>
    <property type="match status" value="1"/>
</dbReference>
<evidence type="ECO:0000313" key="3">
    <source>
        <dbReference type="Proteomes" id="UP000078397"/>
    </source>
</evidence>
<evidence type="ECO:0000256" key="1">
    <source>
        <dbReference type="SAM" id="MobiDB-lite"/>
    </source>
</evidence>
<dbReference type="KEGG" id="pchm:VFPPC_13877"/>
<proteinExistence type="predicted"/>
<organism evidence="2 3">
    <name type="scientific">Pochonia chlamydosporia 170</name>
    <dbReference type="NCBI Taxonomy" id="1380566"/>
    <lineage>
        <taxon>Eukaryota</taxon>
        <taxon>Fungi</taxon>
        <taxon>Dikarya</taxon>
        <taxon>Ascomycota</taxon>
        <taxon>Pezizomycotina</taxon>
        <taxon>Sordariomycetes</taxon>
        <taxon>Hypocreomycetidae</taxon>
        <taxon>Hypocreales</taxon>
        <taxon>Clavicipitaceae</taxon>
        <taxon>Pochonia</taxon>
    </lineage>
</organism>
<keyword evidence="3" id="KW-1185">Reference proteome</keyword>
<dbReference type="RefSeq" id="XP_018141642.1">
    <property type="nucleotide sequence ID" value="XM_018291649.1"/>
</dbReference>